<evidence type="ECO:0000256" key="1">
    <source>
        <dbReference type="ARBA" id="ARBA00022723"/>
    </source>
</evidence>
<dbReference type="InterPro" id="IPR013149">
    <property type="entry name" value="ADH-like_C"/>
</dbReference>
<dbReference type="AlphaFoldDB" id="A0AA86GM69"/>
<evidence type="ECO:0000313" key="7">
    <source>
        <dbReference type="Proteomes" id="UP000058599"/>
    </source>
</evidence>
<sequence length="361" mass="37822">MSTGKACVLVEPNRIETWEVPIVDPEAGGALVRIVAGGVCGSDVHIADGGAGVMPFPIILGHEGVGRVEKLGPGVSTDYAGETVKVGDLVYWAPIALCHRCHSCTVLDETPCENSQFFEHAEKPNWGSYADYAWLPNGLAFFKLPEGASVEAVISLGCALPTALRGFDRCGPVRLGETVVVQGAGPVGLAAILVAAQMGAREVIAIDMHDSRLAVAKSLGATATVSLKSSPEERRRQIYELCGANGPNVVVEAAGVLPAFPEGVSLAGNHGRYIILGLWGAIGEQPISPRDLTTKNLTIAGATFPKPKHYHQALHLAARLQNDVPLADLVTHRFGIEGAVAALEATKAGEVIKAIIDPEKS</sequence>
<dbReference type="InterPro" id="IPR020843">
    <property type="entry name" value="ER"/>
</dbReference>
<evidence type="ECO:0000256" key="2">
    <source>
        <dbReference type="ARBA" id="ARBA00022833"/>
    </source>
</evidence>
<comment type="cofactor">
    <cofactor evidence="4">
        <name>Zn(2+)</name>
        <dbReference type="ChEBI" id="CHEBI:29105"/>
    </cofactor>
</comment>
<accession>A0AA86GM69</accession>
<dbReference type="SUPFAM" id="SSF51735">
    <property type="entry name" value="NAD(P)-binding Rossmann-fold domains"/>
    <property type="match status" value="1"/>
</dbReference>
<organism evidence="6 7">
    <name type="scientific">Sphingopyxis granuli</name>
    <dbReference type="NCBI Taxonomy" id="267128"/>
    <lineage>
        <taxon>Bacteria</taxon>
        <taxon>Pseudomonadati</taxon>
        <taxon>Pseudomonadota</taxon>
        <taxon>Alphaproteobacteria</taxon>
        <taxon>Sphingomonadales</taxon>
        <taxon>Sphingomonadaceae</taxon>
        <taxon>Sphingopyxis</taxon>
    </lineage>
</organism>
<dbReference type="EMBL" id="CP012199">
    <property type="protein sequence ID" value="AMG75597.1"/>
    <property type="molecule type" value="Genomic_DNA"/>
</dbReference>
<dbReference type="Pfam" id="PF00107">
    <property type="entry name" value="ADH_zinc_N"/>
    <property type="match status" value="1"/>
</dbReference>
<dbReference type="SUPFAM" id="SSF50129">
    <property type="entry name" value="GroES-like"/>
    <property type="match status" value="1"/>
</dbReference>
<dbReference type="EC" id="1.1.1.327" evidence="6"/>
<dbReference type="InterPro" id="IPR013154">
    <property type="entry name" value="ADH-like_N"/>
</dbReference>
<name>A0AA86GM69_9SPHN</name>
<keyword evidence="2 4" id="KW-0862">Zinc</keyword>
<evidence type="ECO:0000259" key="5">
    <source>
        <dbReference type="SMART" id="SM00829"/>
    </source>
</evidence>
<dbReference type="SMART" id="SM00829">
    <property type="entry name" value="PKS_ER"/>
    <property type="match status" value="1"/>
</dbReference>
<dbReference type="PANTHER" id="PTHR43401">
    <property type="entry name" value="L-THREONINE 3-DEHYDROGENASE"/>
    <property type="match status" value="1"/>
</dbReference>
<evidence type="ECO:0000313" key="6">
    <source>
        <dbReference type="EMBL" id="AMG75597.1"/>
    </source>
</evidence>
<dbReference type="RefSeq" id="WP_067185463.1">
    <property type="nucleotide sequence ID" value="NZ_CP012199.1"/>
</dbReference>
<dbReference type="Gene3D" id="3.40.50.720">
    <property type="entry name" value="NAD(P)-binding Rossmann-like Domain"/>
    <property type="match status" value="1"/>
</dbReference>
<reference evidence="6 7" key="1">
    <citation type="journal article" date="2016" name="BMC Genomics">
        <title>Genomic analysis of the nitrate-respiring Sphingopyxis granuli (formerly Sphingomonas macrogoltabida) strain TFA.</title>
        <authorList>
            <person name="Garcia-Romero I."/>
            <person name="Perez-Pulido A.J."/>
            <person name="Gonzalez-Flores Y.E."/>
            <person name="Reyes-Ramirez F."/>
            <person name="Santero E."/>
            <person name="Floriano B."/>
        </authorList>
    </citation>
    <scope>NUCLEOTIDE SEQUENCE [LARGE SCALE GENOMIC DNA]</scope>
    <source>
        <strain evidence="6 7">TFA</strain>
    </source>
</reference>
<dbReference type="KEGG" id="sgi:SGRAN_3254"/>
<dbReference type="InterPro" id="IPR050129">
    <property type="entry name" value="Zn_alcohol_dh"/>
</dbReference>
<keyword evidence="1 4" id="KW-0479">Metal-binding</keyword>
<gene>
    <name evidence="6" type="primary">camD</name>
    <name evidence="6" type="ORF">SGRAN_3254</name>
</gene>
<dbReference type="Pfam" id="PF08240">
    <property type="entry name" value="ADH_N"/>
    <property type="match status" value="1"/>
</dbReference>
<dbReference type="CDD" id="cd08231">
    <property type="entry name" value="MDR_TM0436_like"/>
    <property type="match status" value="1"/>
</dbReference>
<dbReference type="Gene3D" id="3.90.180.10">
    <property type="entry name" value="Medium-chain alcohol dehydrogenases, catalytic domain"/>
    <property type="match status" value="1"/>
</dbReference>
<dbReference type="InterPro" id="IPR002328">
    <property type="entry name" value="ADH_Zn_CS"/>
</dbReference>
<evidence type="ECO:0000256" key="4">
    <source>
        <dbReference type="RuleBase" id="RU361277"/>
    </source>
</evidence>
<protein>
    <submittedName>
        <fullName evidence="6">5-exo-hydroxycamphor dehydrogenase</fullName>
        <ecNumber evidence="6">1.1.1.327</ecNumber>
    </submittedName>
</protein>
<keyword evidence="3 6" id="KW-0560">Oxidoreductase</keyword>
<keyword evidence="7" id="KW-1185">Reference proteome</keyword>
<proteinExistence type="inferred from homology"/>
<dbReference type="Proteomes" id="UP000058599">
    <property type="component" value="Chromosome"/>
</dbReference>
<evidence type="ECO:0000256" key="3">
    <source>
        <dbReference type="ARBA" id="ARBA00023002"/>
    </source>
</evidence>
<dbReference type="GO" id="GO:0008270">
    <property type="term" value="F:zinc ion binding"/>
    <property type="evidence" value="ECO:0007669"/>
    <property type="project" value="InterPro"/>
</dbReference>
<dbReference type="InterPro" id="IPR036291">
    <property type="entry name" value="NAD(P)-bd_dom_sf"/>
</dbReference>
<dbReference type="GO" id="GO:0018452">
    <property type="term" value="F:5-exo-hydroxycamphor dehydrogenase activity"/>
    <property type="evidence" value="ECO:0007669"/>
    <property type="project" value="UniProtKB-EC"/>
</dbReference>
<dbReference type="InterPro" id="IPR011032">
    <property type="entry name" value="GroES-like_sf"/>
</dbReference>
<dbReference type="PROSITE" id="PS00059">
    <property type="entry name" value="ADH_ZINC"/>
    <property type="match status" value="1"/>
</dbReference>
<comment type="similarity">
    <text evidence="4">Belongs to the zinc-containing alcohol dehydrogenase family.</text>
</comment>
<feature type="domain" description="Enoyl reductase (ER)" evidence="5">
    <location>
        <begin position="13"/>
        <end position="356"/>
    </location>
</feature>